<accession>A0A2V0RBH9</accession>
<proteinExistence type="predicted"/>
<name>A0A2V0RBH9_9ZZZZ</name>
<dbReference type="EMBL" id="BDQD01000143">
    <property type="protein sequence ID" value="GBH22709.1"/>
    <property type="molecule type" value="Genomic_RNA"/>
</dbReference>
<reference evidence="1" key="1">
    <citation type="submission" date="2017-04" db="EMBL/GenBank/DDBJ databases">
        <title>Unveiling RNA virosphere associated with marine microorganisms.</title>
        <authorList>
            <person name="Urayama S."/>
            <person name="Takaki Y."/>
            <person name="Nishi S."/>
            <person name="Yoshida Y."/>
            <person name="Deguchi S."/>
            <person name="Takai K."/>
            <person name="Nunoura T."/>
        </authorList>
    </citation>
    <scope>NUCLEOTIDE SEQUENCE</scope>
</reference>
<dbReference type="AlphaFoldDB" id="A0A2V0RBH9"/>
<sequence length="730" mass="79807">MASQTRNPYRGGRYSRDYHNTVTAMHGVSDAWSTGADDRPTLVVPKDVYQGLASRLSKAPVRVTLSKISCAQPPTLTDWMVAYTNYHGAQRFRDANRELREYLLTKASTQPGSICWRVYRTPANVDRNVVHFYDSVRDTTKQLIPRTVWQYAQSLVDTALLNTNSGKAGQFNILTGTHADAELVELVEQHTASDPIIMGMIVAGVLRPGLGTPPPVRVGQAVLLASGCYVLDCGQQGFAGEGIDASIEERRIANEWFSTRVKAAHRLQADIFRLAAADPLTRWEILSHMADEAVNFPRDRLTDHLGNVQCEARKPREWSIEAAVTYVMEVAGVEAAEWLAVPADGCEATADMWAIHKSSTHRLWTVIKDRSGNKAGGSAACQEYCAMQQTTFRNEVRVVGPSTPRSTPFRKREDGGLDCNGIAITGAVTKPLLGKTQVKECFGGVPAVCLAAALVILESAGHKHDRPIATRCDWEKKVLMLPSEQYSVQGRLRMPDQMPEGNVGWNTVASVLECKELVGDLIRALAYVAGGGVVPVTPRWVQPPAVVERGAISATEAAAKLLHWSRGDYLIDVMVAAAGSTWLLKSEENHLLYSANPNERDITVVRVEEKSAVAQSLIQAGVPVVNVTGSDAGFYRSFAMEEDPQLAGWSSLFSILKPLAQVHHNVPQLAGMPYVRPTTDLRNALTTVALKTKTRTSLGGLEFARGASHVSSLRNNLLCGFGHEVRPRTR</sequence>
<comment type="caution">
    <text evidence="1">The sequence shown here is derived from an EMBL/GenBank/DDBJ whole genome shotgun (WGS) entry which is preliminary data.</text>
</comment>
<evidence type="ECO:0000313" key="1">
    <source>
        <dbReference type="EMBL" id="GBH22709.1"/>
    </source>
</evidence>
<organism evidence="1">
    <name type="scientific">viral metagenome</name>
    <dbReference type="NCBI Taxonomy" id="1070528"/>
    <lineage>
        <taxon>unclassified sequences</taxon>
        <taxon>metagenomes</taxon>
        <taxon>organismal metagenomes</taxon>
    </lineage>
</organism>
<protein>
    <submittedName>
        <fullName evidence="1">Uncharacterized protein</fullName>
    </submittedName>
</protein>